<sequence length="251" mass="28571">MTKIFAHRGFKGMYPENTMIAFEHALHSGADGIELDVQLTKDGRLAVIHDEKLNRTTNMKGLVKDYTYEELKRGDASHSFYEETGAVQIPLLEEVLELVTQRSSFMINIELKNSIYRYPGIEEKVKEQIEHFQIEDRVLVSSFHHGSLALFHKLMPHIELAVLTMDVIHQPEMYLKTIPAKGYHPNIKGAGVTKEVVSALHAAHQVIRPFTVNSEKQIRNMFSLGVDGIFTDFPDRAVSIREEMTKNPANQ</sequence>
<dbReference type="Proteomes" id="UP000177709">
    <property type="component" value="Chromosome"/>
</dbReference>
<dbReference type="PROSITE" id="PS51704">
    <property type="entry name" value="GP_PDE"/>
    <property type="match status" value="1"/>
</dbReference>
<keyword evidence="5" id="KW-1185">Reference proteome</keyword>
<dbReference type="AlphaFoldDB" id="A0AAC9NDU9"/>
<reference evidence="2 4" key="1">
    <citation type="submission" date="2016-10" db="EMBL/GenBank/DDBJ databases">
        <title>Whole genome sequence of hyper active fibrinolysis bacterium Bacillus pumilus strain VV3 isolated from fermented rice.</title>
        <authorList>
            <person name="Mariadas V.A."/>
            <person name="Vijayaraghavan P."/>
            <person name="Dhandapani V."/>
        </authorList>
    </citation>
    <scope>NUCLEOTIDE SEQUENCE [LARGE SCALE GENOMIC DNA]</scope>
    <source>
        <strain evidence="2 4">VV3</strain>
    </source>
</reference>
<gene>
    <name evidence="2" type="ORF">BK049_16170</name>
    <name evidence="3" type="ORF">M5W27_12870</name>
</gene>
<dbReference type="Pfam" id="PF03009">
    <property type="entry name" value="GDPD"/>
    <property type="match status" value="1"/>
</dbReference>
<feature type="domain" description="GP-PDE" evidence="1">
    <location>
        <begin position="2"/>
        <end position="241"/>
    </location>
</feature>
<organism evidence="2 4">
    <name type="scientific">Bacillus xiamenensis</name>
    <dbReference type="NCBI Taxonomy" id="1178537"/>
    <lineage>
        <taxon>Bacteria</taxon>
        <taxon>Bacillati</taxon>
        <taxon>Bacillota</taxon>
        <taxon>Bacilli</taxon>
        <taxon>Bacillales</taxon>
        <taxon>Bacillaceae</taxon>
        <taxon>Bacillus</taxon>
    </lineage>
</organism>
<dbReference type="EMBL" id="CP017786">
    <property type="protein sequence ID" value="AOZ90099.1"/>
    <property type="molecule type" value="Genomic_DNA"/>
</dbReference>
<dbReference type="Proteomes" id="UP001527057">
    <property type="component" value="Unassembled WGS sequence"/>
</dbReference>
<dbReference type="KEGG" id="bxi:BK049_16170"/>
<proteinExistence type="predicted"/>
<dbReference type="PANTHER" id="PTHR46211">
    <property type="entry name" value="GLYCEROPHOSPHORYL DIESTER PHOSPHODIESTERASE"/>
    <property type="match status" value="1"/>
</dbReference>
<protein>
    <submittedName>
        <fullName evidence="3">Glycerophosphodiester phosphodiesterase</fullName>
    </submittedName>
</protein>
<evidence type="ECO:0000313" key="2">
    <source>
        <dbReference type="EMBL" id="AOZ90099.1"/>
    </source>
</evidence>
<name>A0AAC9NDU9_9BACI</name>
<reference evidence="3 5" key="2">
    <citation type="submission" date="2022-05" db="EMBL/GenBank/DDBJ databases">
        <title>Genome Sequencing of Bee-Associated Microbes.</title>
        <authorList>
            <person name="Dunlap C."/>
        </authorList>
    </citation>
    <scope>NUCLEOTIDE SEQUENCE [LARGE SCALE GENOMIC DNA]</scope>
    <source>
        <strain evidence="3 5">CBP-1093</strain>
    </source>
</reference>
<evidence type="ECO:0000313" key="5">
    <source>
        <dbReference type="Proteomes" id="UP001527057"/>
    </source>
</evidence>
<dbReference type="Gene3D" id="3.20.20.190">
    <property type="entry name" value="Phosphatidylinositol (PI) phosphodiesterase"/>
    <property type="match status" value="1"/>
</dbReference>
<dbReference type="GO" id="GO:0008081">
    <property type="term" value="F:phosphoric diester hydrolase activity"/>
    <property type="evidence" value="ECO:0007669"/>
    <property type="project" value="InterPro"/>
</dbReference>
<dbReference type="PANTHER" id="PTHR46211:SF1">
    <property type="entry name" value="GLYCEROPHOSPHODIESTER PHOSPHODIESTERASE, CYTOPLASMIC"/>
    <property type="match status" value="1"/>
</dbReference>
<evidence type="ECO:0000259" key="1">
    <source>
        <dbReference type="PROSITE" id="PS51704"/>
    </source>
</evidence>
<dbReference type="InterPro" id="IPR017946">
    <property type="entry name" value="PLC-like_Pdiesterase_TIM-brl"/>
</dbReference>
<dbReference type="EMBL" id="JAMDMH010000030">
    <property type="protein sequence ID" value="MCY9576693.1"/>
    <property type="molecule type" value="Genomic_DNA"/>
</dbReference>
<dbReference type="SUPFAM" id="SSF51695">
    <property type="entry name" value="PLC-like phosphodiesterases"/>
    <property type="match status" value="1"/>
</dbReference>
<dbReference type="InterPro" id="IPR030395">
    <property type="entry name" value="GP_PDE_dom"/>
</dbReference>
<evidence type="ECO:0000313" key="3">
    <source>
        <dbReference type="EMBL" id="MCY9576693.1"/>
    </source>
</evidence>
<dbReference type="GO" id="GO:0006629">
    <property type="term" value="P:lipid metabolic process"/>
    <property type="evidence" value="ECO:0007669"/>
    <property type="project" value="InterPro"/>
</dbReference>
<dbReference type="RefSeq" id="WP_071168954.1">
    <property type="nucleotide sequence ID" value="NZ_CP017786.1"/>
</dbReference>
<evidence type="ECO:0000313" key="4">
    <source>
        <dbReference type="Proteomes" id="UP000177709"/>
    </source>
</evidence>
<dbReference type="CDD" id="cd08563">
    <property type="entry name" value="GDPD_TtGDE_like"/>
    <property type="match status" value="1"/>
</dbReference>
<accession>A0AAC9NDU9</accession>